<keyword evidence="1" id="KW-0812">Transmembrane</keyword>
<gene>
    <name evidence="2" type="ORF">ACFSRZ_02315</name>
</gene>
<organism evidence="2 3">
    <name type="scientific">Pseudotenacibaculum haliotis</name>
    <dbReference type="NCBI Taxonomy" id="1862138"/>
    <lineage>
        <taxon>Bacteria</taxon>
        <taxon>Pseudomonadati</taxon>
        <taxon>Bacteroidota</taxon>
        <taxon>Flavobacteriia</taxon>
        <taxon>Flavobacteriales</taxon>
        <taxon>Flavobacteriaceae</taxon>
        <taxon>Pseudotenacibaculum</taxon>
    </lineage>
</organism>
<feature type="transmembrane region" description="Helical" evidence="1">
    <location>
        <begin position="131"/>
        <end position="164"/>
    </location>
</feature>
<keyword evidence="1" id="KW-0472">Membrane</keyword>
<sequence length="446" mass="52260">MSKDHNNSAFKQLLDKLQQESWQLELLISGFAIFGLAAAIDPIQVKLETANYDSNIYFVLFWFAAKVCCWILISNLMVHVILRGLWIGALGLRYVSGDIDYDELKYAPKFTKFLSKKIGSFDRYIATLENYCSILFAISFLLIFYFIASLAFIVAILLTVFVFLDNELGGTLNVVASITGAIIILFILFGALLTFIDFITQGFLKKKKWLARFYFPLYKIFSYVTLSFLYRPLVYNFLDNRFGRRISLILVPGYMIILFFSTYYYRESNYLSIDRSSSKNYANPNNYEDLLEENKTFIKIATIQSKIITDPYVKVFMIFNENVEKRLFAFNEGLKPYKDIRGYQSEITITGNNFTRKDIQKRDSLRREYYKTYNEVHSVYIDDKKYDVEFLATTNKNKKLGFETYVNIKNLTEGKHLLKITRKTIRKKDTVNFILVQIPFWNFKTN</sequence>
<feature type="transmembrane region" description="Helical" evidence="1">
    <location>
        <begin position="176"/>
        <end position="199"/>
    </location>
</feature>
<keyword evidence="1" id="KW-1133">Transmembrane helix</keyword>
<dbReference type="RefSeq" id="WP_379664907.1">
    <property type="nucleotide sequence ID" value="NZ_JBHULH010000001.1"/>
</dbReference>
<feature type="transmembrane region" description="Helical" evidence="1">
    <location>
        <begin position="242"/>
        <end position="265"/>
    </location>
</feature>
<feature type="transmembrane region" description="Helical" evidence="1">
    <location>
        <begin position="21"/>
        <end position="40"/>
    </location>
</feature>
<protein>
    <submittedName>
        <fullName evidence="2">Uncharacterized protein</fullName>
    </submittedName>
</protein>
<dbReference type="EMBL" id="JBHULH010000001">
    <property type="protein sequence ID" value="MFD2566188.1"/>
    <property type="molecule type" value="Genomic_DNA"/>
</dbReference>
<evidence type="ECO:0000313" key="3">
    <source>
        <dbReference type="Proteomes" id="UP001597508"/>
    </source>
</evidence>
<reference evidence="3" key="1">
    <citation type="journal article" date="2019" name="Int. J. Syst. Evol. Microbiol.">
        <title>The Global Catalogue of Microorganisms (GCM) 10K type strain sequencing project: providing services to taxonomists for standard genome sequencing and annotation.</title>
        <authorList>
            <consortium name="The Broad Institute Genomics Platform"/>
            <consortium name="The Broad Institute Genome Sequencing Center for Infectious Disease"/>
            <person name="Wu L."/>
            <person name="Ma J."/>
        </authorList>
    </citation>
    <scope>NUCLEOTIDE SEQUENCE [LARGE SCALE GENOMIC DNA]</scope>
    <source>
        <strain evidence="3">KCTC 52127</strain>
    </source>
</reference>
<feature type="transmembrane region" description="Helical" evidence="1">
    <location>
        <begin position="60"/>
        <end position="82"/>
    </location>
</feature>
<dbReference type="Proteomes" id="UP001597508">
    <property type="component" value="Unassembled WGS sequence"/>
</dbReference>
<evidence type="ECO:0000313" key="2">
    <source>
        <dbReference type="EMBL" id="MFD2566188.1"/>
    </source>
</evidence>
<evidence type="ECO:0000256" key="1">
    <source>
        <dbReference type="SAM" id="Phobius"/>
    </source>
</evidence>
<proteinExistence type="predicted"/>
<feature type="transmembrane region" description="Helical" evidence="1">
    <location>
        <begin position="211"/>
        <end position="230"/>
    </location>
</feature>
<comment type="caution">
    <text evidence="2">The sequence shown here is derived from an EMBL/GenBank/DDBJ whole genome shotgun (WGS) entry which is preliminary data.</text>
</comment>
<name>A0ABW5LQD7_9FLAO</name>
<accession>A0ABW5LQD7</accession>
<keyword evidence="3" id="KW-1185">Reference proteome</keyword>